<accession>A0AAE0IK55</accession>
<evidence type="ECO:0000313" key="2">
    <source>
        <dbReference type="Proteomes" id="UP001283341"/>
    </source>
</evidence>
<evidence type="ECO:0000313" key="1">
    <source>
        <dbReference type="EMBL" id="KAK3326653.1"/>
    </source>
</evidence>
<dbReference type="AlphaFoldDB" id="A0AAE0IK55"/>
<name>A0AAE0IK55_9PEZI</name>
<keyword evidence="2" id="KW-1185">Reference proteome</keyword>
<proteinExistence type="predicted"/>
<gene>
    <name evidence="1" type="ORF">B0H66DRAFT_637894</name>
</gene>
<organism evidence="1 2">
    <name type="scientific">Apodospora peruviana</name>
    <dbReference type="NCBI Taxonomy" id="516989"/>
    <lineage>
        <taxon>Eukaryota</taxon>
        <taxon>Fungi</taxon>
        <taxon>Dikarya</taxon>
        <taxon>Ascomycota</taxon>
        <taxon>Pezizomycotina</taxon>
        <taxon>Sordariomycetes</taxon>
        <taxon>Sordariomycetidae</taxon>
        <taxon>Sordariales</taxon>
        <taxon>Lasiosphaeriaceae</taxon>
        <taxon>Apodospora</taxon>
    </lineage>
</organism>
<dbReference type="EMBL" id="JAUEDM010000002">
    <property type="protein sequence ID" value="KAK3326653.1"/>
    <property type="molecule type" value="Genomic_DNA"/>
</dbReference>
<comment type="caution">
    <text evidence="1">The sequence shown here is derived from an EMBL/GenBank/DDBJ whole genome shotgun (WGS) entry which is preliminary data.</text>
</comment>
<protein>
    <submittedName>
        <fullName evidence="1">Uncharacterized protein</fullName>
    </submittedName>
</protein>
<dbReference type="PANTHER" id="PTHR24148:SF81">
    <property type="entry name" value="HETEROKARYON INCOMPATIBILITY DOMAIN-CONTAINING PROTEIN"/>
    <property type="match status" value="1"/>
</dbReference>
<reference evidence="1" key="1">
    <citation type="journal article" date="2023" name="Mol. Phylogenet. Evol.">
        <title>Genome-scale phylogeny and comparative genomics of the fungal order Sordariales.</title>
        <authorList>
            <person name="Hensen N."/>
            <person name="Bonometti L."/>
            <person name="Westerberg I."/>
            <person name="Brannstrom I.O."/>
            <person name="Guillou S."/>
            <person name="Cros-Aarteil S."/>
            <person name="Calhoun S."/>
            <person name="Haridas S."/>
            <person name="Kuo A."/>
            <person name="Mondo S."/>
            <person name="Pangilinan J."/>
            <person name="Riley R."/>
            <person name="LaButti K."/>
            <person name="Andreopoulos B."/>
            <person name="Lipzen A."/>
            <person name="Chen C."/>
            <person name="Yan M."/>
            <person name="Daum C."/>
            <person name="Ng V."/>
            <person name="Clum A."/>
            <person name="Steindorff A."/>
            <person name="Ohm R.A."/>
            <person name="Martin F."/>
            <person name="Silar P."/>
            <person name="Natvig D.O."/>
            <person name="Lalanne C."/>
            <person name="Gautier V."/>
            <person name="Ament-Velasquez S.L."/>
            <person name="Kruys A."/>
            <person name="Hutchinson M.I."/>
            <person name="Powell A.J."/>
            <person name="Barry K."/>
            <person name="Miller A.N."/>
            <person name="Grigoriev I.V."/>
            <person name="Debuchy R."/>
            <person name="Gladieux P."/>
            <person name="Hiltunen Thoren M."/>
            <person name="Johannesson H."/>
        </authorList>
    </citation>
    <scope>NUCLEOTIDE SEQUENCE</scope>
    <source>
        <strain evidence="1">CBS 118394</strain>
    </source>
</reference>
<dbReference type="PANTHER" id="PTHR24148">
    <property type="entry name" value="ANKYRIN REPEAT DOMAIN-CONTAINING PROTEIN 39 HOMOLOG-RELATED"/>
    <property type="match status" value="1"/>
</dbReference>
<dbReference type="Proteomes" id="UP001283341">
    <property type="component" value="Unassembled WGS sequence"/>
</dbReference>
<dbReference type="InterPro" id="IPR052895">
    <property type="entry name" value="HetReg/Transcr_Mod"/>
</dbReference>
<reference evidence="1" key="2">
    <citation type="submission" date="2023-06" db="EMBL/GenBank/DDBJ databases">
        <authorList>
            <consortium name="Lawrence Berkeley National Laboratory"/>
            <person name="Haridas S."/>
            <person name="Hensen N."/>
            <person name="Bonometti L."/>
            <person name="Westerberg I."/>
            <person name="Brannstrom I.O."/>
            <person name="Guillou S."/>
            <person name="Cros-Aarteil S."/>
            <person name="Calhoun S."/>
            <person name="Kuo A."/>
            <person name="Mondo S."/>
            <person name="Pangilinan J."/>
            <person name="Riley R."/>
            <person name="Labutti K."/>
            <person name="Andreopoulos B."/>
            <person name="Lipzen A."/>
            <person name="Chen C."/>
            <person name="Yanf M."/>
            <person name="Daum C."/>
            <person name="Ng V."/>
            <person name="Clum A."/>
            <person name="Steindorff A."/>
            <person name="Ohm R."/>
            <person name="Martin F."/>
            <person name="Silar P."/>
            <person name="Natvig D."/>
            <person name="Lalanne C."/>
            <person name="Gautier V."/>
            <person name="Ament-Velasquez S.L."/>
            <person name="Kruys A."/>
            <person name="Hutchinson M.I."/>
            <person name="Powell A.J."/>
            <person name="Barry K."/>
            <person name="Miller A.N."/>
            <person name="Grigoriev I.V."/>
            <person name="Debuchy R."/>
            <person name="Gladieux P."/>
            <person name="Thoren M.H."/>
            <person name="Johannesson H."/>
        </authorList>
    </citation>
    <scope>NUCLEOTIDE SEQUENCE</scope>
    <source>
        <strain evidence="1">CBS 118394</strain>
    </source>
</reference>
<sequence length="608" mass="68890">MGGVPDGVTLRKLLIRRYFSGAWVIQELLRSWYAVIPVGDTQFWASNLTVKFMDFDWDSTAAPWLQYLGDCSCDQNDLFPALHRTWLCEASDPRDRIFGILGLLRSEGQDILVSDYRISTRHIFIGVFAHILINHGVASVLMSASGLAAFPGCPSWVLDWQSSRPLESNPSLDDTEELRKKRLRRAQGAAEPARMHAWSRRNLCSANTTLVFVFPLSLQSSIETPPAKIHWYVCKVDRERWYTYLESRSSIPEQYDPGRSRRYNAWVDSATGALTTKLIHIFKFEASPASTKVAGLYEVIPEPCALYIMTEEGGPQLDAVIPPGPNHLFCLEKERGEADYPEYLLVFMREILDPEHEAVKSFKLILCCPCDDMFLLCPDVQREWTRFSPGCHQVNRLQNLHCVIPASRQMIFPKRMEGRMKGFDQADALGAMFPGPQNQIVLYGFLPLFQNLLNESRGQAPGFAATYTRCLKMTLPQIGVKVDDNGTGPCIELMLTPEDVAKYWTSTGSAWRPCDTHKPSERVSVTVRASIRRLMDLMYDTHFYCAVGYLSFATAAARARGKVPDAYELMMLTRDPRPEDYLVPYRPWPPSVVDSFAADGVPWEVRIV</sequence>